<proteinExistence type="predicted"/>
<comment type="caution">
    <text evidence="1">The sequence shown here is derived from an EMBL/GenBank/DDBJ whole genome shotgun (WGS) entry which is preliminary data.</text>
</comment>
<name>A0A645DVE8_9ZZZZ</name>
<accession>A0A645DVE8</accession>
<dbReference type="AlphaFoldDB" id="A0A645DVE8"/>
<protein>
    <submittedName>
        <fullName evidence="1">Uncharacterized protein</fullName>
    </submittedName>
</protein>
<reference evidence="1" key="1">
    <citation type="submission" date="2019-08" db="EMBL/GenBank/DDBJ databases">
        <authorList>
            <person name="Kucharzyk K."/>
            <person name="Murdoch R.W."/>
            <person name="Higgins S."/>
            <person name="Loffler F."/>
        </authorList>
    </citation>
    <scope>NUCLEOTIDE SEQUENCE</scope>
</reference>
<evidence type="ECO:0000313" key="1">
    <source>
        <dbReference type="EMBL" id="MPM92573.1"/>
    </source>
</evidence>
<organism evidence="1">
    <name type="scientific">bioreactor metagenome</name>
    <dbReference type="NCBI Taxonomy" id="1076179"/>
    <lineage>
        <taxon>unclassified sequences</taxon>
        <taxon>metagenomes</taxon>
        <taxon>ecological metagenomes</taxon>
    </lineage>
</organism>
<dbReference type="EMBL" id="VSSQ01039498">
    <property type="protein sequence ID" value="MPM92573.1"/>
    <property type="molecule type" value="Genomic_DNA"/>
</dbReference>
<sequence>MDDLSDLVVEQHYLDSQLGQKALVDAHRPSTSVQLSQNAQRAFLPFCCEGSDKCIMIGRHLAFGGGEQREGLVAILTLLALLFHC</sequence>
<gene>
    <name evidence="1" type="ORF">SDC9_139708</name>
</gene>